<accession>A0A847SA28</accession>
<dbReference type="Gene3D" id="1.25.40.10">
    <property type="entry name" value="Tetratricopeptide repeat domain"/>
    <property type="match status" value="1"/>
</dbReference>
<dbReference type="EMBL" id="JABAIM010000001">
    <property type="protein sequence ID" value="NLR74406.1"/>
    <property type="molecule type" value="Genomic_DNA"/>
</dbReference>
<name>A0A847SA28_9NEIS</name>
<dbReference type="SUPFAM" id="SSF48452">
    <property type="entry name" value="TPR-like"/>
    <property type="match status" value="1"/>
</dbReference>
<feature type="chain" id="PRO_5032823505" evidence="1">
    <location>
        <begin position="24"/>
        <end position="231"/>
    </location>
</feature>
<dbReference type="AlphaFoldDB" id="A0A847SA28"/>
<evidence type="ECO:0000256" key="1">
    <source>
        <dbReference type="SAM" id="SignalP"/>
    </source>
</evidence>
<reference evidence="2 3" key="1">
    <citation type="submission" date="2020-04" db="EMBL/GenBank/DDBJ databases">
        <title>Draft genome of Leeia sp. IMCC25680.</title>
        <authorList>
            <person name="Song J."/>
            <person name="Cho J.-C."/>
        </authorList>
    </citation>
    <scope>NUCLEOTIDE SEQUENCE [LARGE SCALE GENOMIC DNA]</scope>
    <source>
        <strain evidence="2 3">IMCC25680</strain>
    </source>
</reference>
<feature type="signal peptide" evidence="1">
    <location>
        <begin position="1"/>
        <end position="23"/>
    </location>
</feature>
<evidence type="ECO:0000313" key="2">
    <source>
        <dbReference type="EMBL" id="NLR74406.1"/>
    </source>
</evidence>
<dbReference type="Proteomes" id="UP000587991">
    <property type="component" value="Unassembled WGS sequence"/>
</dbReference>
<evidence type="ECO:0000313" key="3">
    <source>
        <dbReference type="Proteomes" id="UP000587991"/>
    </source>
</evidence>
<keyword evidence="3" id="KW-1185">Reference proteome</keyword>
<protein>
    <submittedName>
        <fullName evidence="2">Tetratricopeptide repeat protein</fullName>
    </submittedName>
</protein>
<sequence length="231" mass="25410">MLALTRRIVTGLTLTLLAQPILATPYPAHDLSALLQAPKAGQPARFDLARFDAIVSDLYPHAQNYPPSFDSPEDLARARREYQQLSQMLDTLLQHPARDLLQRSALLHNMGAIMDVPGAAQRALQRYPQWIAADAANPLAHYSYGRFLADIGQADQARPVLEKAKTLGSEHAPFTLGLVYQQLGNTPQALANLKAWQARHPDDAHVKKIINAIEKGTLTFHFKPSASATTP</sequence>
<proteinExistence type="predicted"/>
<dbReference type="InterPro" id="IPR011990">
    <property type="entry name" value="TPR-like_helical_dom_sf"/>
</dbReference>
<keyword evidence="1" id="KW-0732">Signal</keyword>
<dbReference type="RefSeq" id="WP_168876022.1">
    <property type="nucleotide sequence ID" value="NZ_JABAIM010000001.1"/>
</dbReference>
<comment type="caution">
    <text evidence="2">The sequence shown here is derived from an EMBL/GenBank/DDBJ whole genome shotgun (WGS) entry which is preliminary data.</text>
</comment>
<organism evidence="2 3">
    <name type="scientific">Leeia aquatica</name>
    <dbReference type="NCBI Taxonomy" id="2725557"/>
    <lineage>
        <taxon>Bacteria</taxon>
        <taxon>Pseudomonadati</taxon>
        <taxon>Pseudomonadota</taxon>
        <taxon>Betaproteobacteria</taxon>
        <taxon>Neisseriales</taxon>
        <taxon>Leeiaceae</taxon>
        <taxon>Leeia</taxon>
    </lineage>
</organism>
<gene>
    <name evidence="2" type="ORF">HF682_04460</name>
</gene>